<gene>
    <name evidence="1" type="ORF">DWZ98_05965</name>
</gene>
<dbReference type="EMBL" id="QRPD01000004">
    <property type="protein sequence ID" value="RHL88571.1"/>
    <property type="molecule type" value="Genomic_DNA"/>
</dbReference>
<name>A0A415N117_9FIRM</name>
<evidence type="ECO:0008006" key="3">
    <source>
        <dbReference type="Google" id="ProtNLM"/>
    </source>
</evidence>
<reference evidence="1 2" key="1">
    <citation type="submission" date="2018-08" db="EMBL/GenBank/DDBJ databases">
        <title>A genome reference for cultivated species of the human gut microbiota.</title>
        <authorList>
            <person name="Zou Y."/>
            <person name="Xue W."/>
            <person name="Luo G."/>
        </authorList>
    </citation>
    <scope>NUCLEOTIDE SEQUENCE [LARGE SCALE GENOMIC DNA]</scope>
    <source>
        <strain evidence="1 2">AF36-1BH</strain>
    </source>
</reference>
<evidence type="ECO:0000313" key="1">
    <source>
        <dbReference type="EMBL" id="RHL88571.1"/>
    </source>
</evidence>
<evidence type="ECO:0000313" key="2">
    <source>
        <dbReference type="Proteomes" id="UP000283325"/>
    </source>
</evidence>
<dbReference type="Proteomes" id="UP000283325">
    <property type="component" value="Unassembled WGS sequence"/>
</dbReference>
<dbReference type="AlphaFoldDB" id="A0A415N117"/>
<organism evidence="1 2">
    <name type="scientific">Dorea formicigenerans</name>
    <dbReference type="NCBI Taxonomy" id="39486"/>
    <lineage>
        <taxon>Bacteria</taxon>
        <taxon>Bacillati</taxon>
        <taxon>Bacillota</taxon>
        <taxon>Clostridia</taxon>
        <taxon>Lachnospirales</taxon>
        <taxon>Lachnospiraceae</taxon>
        <taxon>Dorea</taxon>
    </lineage>
</organism>
<dbReference type="RefSeq" id="WP_118177848.1">
    <property type="nucleotide sequence ID" value="NZ_QRPD01000004.1"/>
</dbReference>
<comment type="caution">
    <text evidence="1">The sequence shown here is derived from an EMBL/GenBank/DDBJ whole genome shotgun (WGS) entry which is preliminary data.</text>
</comment>
<sequence length="149" mass="17292">MSDQKKLSAREYLKQLEVLDMQINDDIATLSDMKMNVCSAGGIDYSRDKVQTSPVGDKLCKDVVRYTMFDQHINEEIDQFVDAKKQIIKEIRGLRDKNMIQILTKVYVQFKTVKVASQEMKKSYSYTVELHNKALSAFEDTYKNLTYLT</sequence>
<protein>
    <recommendedName>
        <fullName evidence="3">DUF1492 domain-containing protein</fullName>
    </recommendedName>
</protein>
<proteinExistence type="predicted"/>
<accession>A0A415N117</accession>